<evidence type="ECO:0000313" key="5">
    <source>
        <dbReference type="Proteomes" id="UP000224567"/>
    </source>
</evidence>
<dbReference type="PANTHER" id="PTHR15574:SF64">
    <property type="entry name" value="DDB1- AND CUL4-ASSOCIATED FACTOR 8-LIKE"/>
    <property type="match status" value="1"/>
</dbReference>
<dbReference type="STRING" id="33114.A0A2G2WIW8"/>
<evidence type="ECO:0000256" key="1">
    <source>
        <dbReference type="ARBA" id="ARBA00022574"/>
    </source>
</evidence>
<dbReference type="SUPFAM" id="SSF50978">
    <property type="entry name" value="WD40 repeat-like"/>
    <property type="match status" value="1"/>
</dbReference>
<keyword evidence="2" id="KW-0677">Repeat</keyword>
<dbReference type="Gene3D" id="2.130.10.10">
    <property type="entry name" value="YVTN repeat-like/Quinoprotein amine dehydrogenase"/>
    <property type="match status" value="1"/>
</dbReference>
<dbReference type="InterPro" id="IPR036322">
    <property type="entry name" value="WD40_repeat_dom_sf"/>
</dbReference>
<dbReference type="InterPro" id="IPR045151">
    <property type="entry name" value="DCAF8"/>
</dbReference>
<dbReference type="InterPro" id="IPR015943">
    <property type="entry name" value="WD40/YVTN_repeat-like_dom_sf"/>
</dbReference>
<feature type="compositionally biased region" description="Basic and acidic residues" evidence="3">
    <location>
        <begin position="141"/>
        <end position="150"/>
    </location>
</feature>
<dbReference type="EMBL" id="MLFT02000006">
    <property type="protein sequence ID" value="PHT45187.1"/>
    <property type="molecule type" value="Genomic_DNA"/>
</dbReference>
<gene>
    <name evidence="4" type="ORF">CQW23_14345</name>
</gene>
<keyword evidence="5" id="KW-1185">Reference proteome</keyword>
<dbReference type="OrthoDB" id="4869960at2759"/>
<dbReference type="Proteomes" id="UP000224567">
    <property type="component" value="Unassembled WGS sequence"/>
</dbReference>
<dbReference type="AlphaFoldDB" id="A0A2G2WIW8"/>
<organism evidence="4 5">
    <name type="scientific">Capsicum baccatum</name>
    <name type="common">Peruvian pepper</name>
    <dbReference type="NCBI Taxonomy" id="33114"/>
    <lineage>
        <taxon>Eukaryota</taxon>
        <taxon>Viridiplantae</taxon>
        <taxon>Streptophyta</taxon>
        <taxon>Embryophyta</taxon>
        <taxon>Tracheophyta</taxon>
        <taxon>Spermatophyta</taxon>
        <taxon>Magnoliopsida</taxon>
        <taxon>eudicotyledons</taxon>
        <taxon>Gunneridae</taxon>
        <taxon>Pentapetalae</taxon>
        <taxon>asterids</taxon>
        <taxon>lamiids</taxon>
        <taxon>Solanales</taxon>
        <taxon>Solanaceae</taxon>
        <taxon>Solanoideae</taxon>
        <taxon>Capsiceae</taxon>
        <taxon>Capsicum</taxon>
    </lineage>
</organism>
<protein>
    <submittedName>
        <fullName evidence="4">DDB1-and CUL4-associated factor 8-like protein 1</fullName>
    </submittedName>
</protein>
<evidence type="ECO:0000313" key="4">
    <source>
        <dbReference type="EMBL" id="PHT45187.1"/>
    </source>
</evidence>
<comment type="caution">
    <text evidence="4">The sequence shown here is derived from an EMBL/GenBank/DDBJ whole genome shotgun (WGS) entry which is preliminary data.</text>
</comment>
<evidence type="ECO:0000256" key="2">
    <source>
        <dbReference type="ARBA" id="ARBA00022737"/>
    </source>
</evidence>
<evidence type="ECO:0000256" key="3">
    <source>
        <dbReference type="SAM" id="MobiDB-lite"/>
    </source>
</evidence>
<reference evidence="4 5" key="1">
    <citation type="journal article" date="2017" name="Genome Biol.">
        <title>New reference genome sequences of hot pepper reveal the massive evolution of plant disease-resistance genes by retroduplication.</title>
        <authorList>
            <person name="Kim S."/>
            <person name="Park J."/>
            <person name="Yeom S.I."/>
            <person name="Kim Y.M."/>
            <person name="Seo E."/>
            <person name="Kim K.T."/>
            <person name="Kim M.S."/>
            <person name="Lee J.M."/>
            <person name="Cheong K."/>
            <person name="Shin H.S."/>
            <person name="Kim S.B."/>
            <person name="Han K."/>
            <person name="Lee J."/>
            <person name="Park M."/>
            <person name="Lee H.A."/>
            <person name="Lee H.Y."/>
            <person name="Lee Y."/>
            <person name="Oh S."/>
            <person name="Lee J.H."/>
            <person name="Choi E."/>
            <person name="Choi E."/>
            <person name="Lee S.E."/>
            <person name="Jeon J."/>
            <person name="Kim H."/>
            <person name="Choi G."/>
            <person name="Song H."/>
            <person name="Lee J."/>
            <person name="Lee S.C."/>
            <person name="Kwon J.K."/>
            <person name="Lee H.Y."/>
            <person name="Koo N."/>
            <person name="Hong Y."/>
            <person name="Kim R.W."/>
            <person name="Kang W.H."/>
            <person name="Huh J.H."/>
            <person name="Kang B.C."/>
            <person name="Yang T.J."/>
            <person name="Lee Y.H."/>
            <person name="Bennetzen J.L."/>
            <person name="Choi D."/>
        </authorList>
    </citation>
    <scope>NUCLEOTIDE SEQUENCE [LARGE SCALE GENOMIC DNA]</scope>
    <source>
        <strain evidence="5">cv. PBC81</strain>
    </source>
</reference>
<feature type="region of interest" description="Disordered" evidence="3">
    <location>
        <begin position="138"/>
        <end position="180"/>
    </location>
</feature>
<reference evidence="5" key="2">
    <citation type="journal article" date="2017" name="J. Anim. Genet.">
        <title>Multiple reference genome sequences of hot pepper reveal the massive evolution of plant disease resistance genes by retroduplication.</title>
        <authorList>
            <person name="Kim S."/>
            <person name="Park J."/>
            <person name="Yeom S.-I."/>
            <person name="Kim Y.-M."/>
            <person name="Seo E."/>
            <person name="Kim K.-T."/>
            <person name="Kim M.-S."/>
            <person name="Lee J.M."/>
            <person name="Cheong K."/>
            <person name="Shin H.-S."/>
            <person name="Kim S.-B."/>
            <person name="Han K."/>
            <person name="Lee J."/>
            <person name="Park M."/>
            <person name="Lee H.-A."/>
            <person name="Lee H.-Y."/>
            <person name="Lee Y."/>
            <person name="Oh S."/>
            <person name="Lee J.H."/>
            <person name="Choi E."/>
            <person name="Choi E."/>
            <person name="Lee S.E."/>
            <person name="Jeon J."/>
            <person name="Kim H."/>
            <person name="Choi G."/>
            <person name="Song H."/>
            <person name="Lee J."/>
            <person name="Lee S.-C."/>
            <person name="Kwon J.-K."/>
            <person name="Lee H.-Y."/>
            <person name="Koo N."/>
            <person name="Hong Y."/>
            <person name="Kim R.W."/>
            <person name="Kang W.-H."/>
            <person name="Huh J.H."/>
            <person name="Kang B.-C."/>
            <person name="Yang T.-J."/>
            <person name="Lee Y.-H."/>
            <person name="Bennetzen J.L."/>
            <person name="Choi D."/>
        </authorList>
    </citation>
    <scope>NUCLEOTIDE SEQUENCE [LARGE SCALE GENOMIC DNA]</scope>
    <source>
        <strain evidence="5">cv. PBC81</strain>
    </source>
</reference>
<dbReference type="PANTHER" id="PTHR15574">
    <property type="entry name" value="WD REPEAT DOMAIN-CONTAINING FAMILY"/>
    <property type="match status" value="1"/>
</dbReference>
<name>A0A2G2WIW8_CAPBA</name>
<keyword evidence="1" id="KW-0853">WD repeat</keyword>
<sequence length="180" mass="19996">MGLGPSPLSSQGEDAKKLVEPQLYSGHRNSRTIKGVSFFGPSDEYVLSGSDCGYIFIWMKKGAELVRMMVGDRHIVNQLAPYPYIPVLATRGIEKTIKLWTPSSNNVTSLPRDVQKVHSLAALLKTIHVEIQNHRRQPRAYVERRHNRDDIESDEDDGGEAYVLGISDGDTEGASECSII</sequence>
<dbReference type="GO" id="GO:0005737">
    <property type="term" value="C:cytoplasm"/>
    <property type="evidence" value="ECO:0007669"/>
    <property type="project" value="TreeGrafter"/>
</dbReference>
<proteinExistence type="predicted"/>
<dbReference type="GO" id="GO:0080008">
    <property type="term" value="C:Cul4-RING E3 ubiquitin ligase complex"/>
    <property type="evidence" value="ECO:0007669"/>
    <property type="project" value="TreeGrafter"/>
</dbReference>
<accession>A0A2G2WIW8</accession>